<dbReference type="SUPFAM" id="SSF53474">
    <property type="entry name" value="alpha/beta-Hydrolases"/>
    <property type="match status" value="1"/>
</dbReference>
<protein>
    <recommendedName>
        <fullName evidence="3">Alpha/Beta hydrolase protein</fullName>
    </recommendedName>
</protein>
<dbReference type="AlphaFoldDB" id="A0A2J5HZN7"/>
<evidence type="ECO:0008006" key="3">
    <source>
        <dbReference type="Google" id="ProtNLM"/>
    </source>
</evidence>
<name>A0A2J5HZN7_9EURO</name>
<dbReference type="Gene3D" id="3.40.50.1820">
    <property type="entry name" value="alpha/beta hydrolase"/>
    <property type="match status" value="1"/>
</dbReference>
<dbReference type="PANTHER" id="PTHR42103">
    <property type="entry name" value="ALPHA/BETA-HYDROLASES SUPERFAMILY PROTEIN"/>
    <property type="match status" value="1"/>
</dbReference>
<evidence type="ECO:0000313" key="1">
    <source>
        <dbReference type="EMBL" id="PLN82946.1"/>
    </source>
</evidence>
<organism evidence="1 2">
    <name type="scientific">Aspergillus taichungensis</name>
    <dbReference type="NCBI Taxonomy" id="482145"/>
    <lineage>
        <taxon>Eukaryota</taxon>
        <taxon>Fungi</taxon>
        <taxon>Dikarya</taxon>
        <taxon>Ascomycota</taxon>
        <taxon>Pezizomycotina</taxon>
        <taxon>Eurotiomycetes</taxon>
        <taxon>Eurotiomycetidae</taxon>
        <taxon>Eurotiales</taxon>
        <taxon>Aspergillaceae</taxon>
        <taxon>Aspergillus</taxon>
        <taxon>Aspergillus subgen. Circumdati</taxon>
    </lineage>
</organism>
<keyword evidence="2" id="KW-1185">Reference proteome</keyword>
<accession>A0A2J5HZN7</accession>
<dbReference type="PANTHER" id="PTHR42103:SF2">
    <property type="entry name" value="AB HYDROLASE-1 DOMAIN-CONTAINING PROTEIN"/>
    <property type="match status" value="1"/>
</dbReference>
<evidence type="ECO:0000313" key="2">
    <source>
        <dbReference type="Proteomes" id="UP000235023"/>
    </source>
</evidence>
<dbReference type="OrthoDB" id="10260961at2759"/>
<dbReference type="Proteomes" id="UP000235023">
    <property type="component" value="Unassembled WGS sequence"/>
</dbReference>
<sequence>MTYLPSSATTFTIPSVYDGVHLDCRVYLPRELTQPNDGVPTWRVRGAIVAHPYAPLGGCCDDPVVSFVGGELLEQGYVVGTFNFRGAGSSEGRTSWTAKPELADYVSFYGFMLLYLHIMRTERVPPGANPSGDTTPDIRIILGGYSYGSLIASHLPTTEAVMDLFRSRVPGTPVDQIWQMAKRVFDETAVLQPRSLPGGSSGLGRVKNALDVDASKVDTSYLLVSPLLPPVNLFLTFFSNLSLDVSTPGTIHKTHVPCPKPADQLCKQRTLAIYGDDDTFTSAQKLRRWAQDMSQNVSSKFESVEVDGVGHFWREEGAEARARHALRDWVLRQIP</sequence>
<proteinExistence type="predicted"/>
<gene>
    <name evidence="1" type="ORF">BDW42DRAFT_184420</name>
</gene>
<reference evidence="2" key="1">
    <citation type="submission" date="2017-12" db="EMBL/GenBank/DDBJ databases">
        <authorList>
            <consortium name="DOE Joint Genome Institute"/>
            <person name="Mondo S.J."/>
            <person name="Kjaerbolling I."/>
            <person name="Vesth T.C."/>
            <person name="Frisvad J.C."/>
            <person name="Nybo J.L."/>
            <person name="Theobald S."/>
            <person name="Kuo A."/>
            <person name="Bowyer P."/>
            <person name="Matsuda Y."/>
            <person name="Lyhne E.K."/>
            <person name="Kogle M.E."/>
            <person name="Clum A."/>
            <person name="Lipzen A."/>
            <person name="Salamov A."/>
            <person name="Ngan C.Y."/>
            <person name="Daum C."/>
            <person name="Chiniquy J."/>
            <person name="Barry K."/>
            <person name="LaButti K."/>
            <person name="Haridas S."/>
            <person name="Simmons B.A."/>
            <person name="Magnuson J.K."/>
            <person name="Mortensen U.H."/>
            <person name="Larsen T.O."/>
            <person name="Grigoriev I.V."/>
            <person name="Baker S.E."/>
            <person name="Andersen M.R."/>
            <person name="Nordberg H.P."/>
            <person name="Cantor M.N."/>
            <person name="Hua S.X."/>
        </authorList>
    </citation>
    <scope>NUCLEOTIDE SEQUENCE [LARGE SCALE GENOMIC DNA]</scope>
    <source>
        <strain evidence="2">IBT 19404</strain>
    </source>
</reference>
<dbReference type="InterPro" id="IPR029058">
    <property type="entry name" value="AB_hydrolase_fold"/>
</dbReference>
<dbReference type="EMBL" id="KZ559522">
    <property type="protein sequence ID" value="PLN82946.1"/>
    <property type="molecule type" value="Genomic_DNA"/>
</dbReference>